<dbReference type="InterPro" id="IPR057559">
    <property type="entry name" value="SAM_6"/>
</dbReference>
<feature type="region of interest" description="Disordered" evidence="1">
    <location>
        <begin position="612"/>
        <end position="637"/>
    </location>
</feature>
<evidence type="ECO:0000259" key="2">
    <source>
        <dbReference type="Pfam" id="PF23394"/>
    </source>
</evidence>
<feature type="region of interest" description="Disordered" evidence="1">
    <location>
        <begin position="656"/>
        <end position="684"/>
    </location>
</feature>
<accession>A0ABP0D735</accession>
<dbReference type="Pfam" id="PF23394">
    <property type="entry name" value="DUF7102"/>
    <property type="match status" value="1"/>
</dbReference>
<feature type="compositionally biased region" description="Polar residues" evidence="1">
    <location>
        <begin position="618"/>
        <end position="637"/>
    </location>
</feature>
<evidence type="ECO:0000313" key="4">
    <source>
        <dbReference type="EMBL" id="CAK7264023.1"/>
    </source>
</evidence>
<dbReference type="Pfam" id="PF23395">
    <property type="entry name" value="SAM_6"/>
    <property type="match status" value="1"/>
</dbReference>
<feature type="compositionally biased region" description="Polar residues" evidence="1">
    <location>
        <begin position="384"/>
        <end position="397"/>
    </location>
</feature>
<evidence type="ECO:0000313" key="5">
    <source>
        <dbReference type="Proteomes" id="UP001642502"/>
    </source>
</evidence>
<evidence type="ECO:0000256" key="1">
    <source>
        <dbReference type="SAM" id="MobiDB-lite"/>
    </source>
</evidence>
<dbReference type="EMBL" id="CAWUON010000005">
    <property type="protein sequence ID" value="CAK7264023.1"/>
    <property type="molecule type" value="Genomic_DNA"/>
</dbReference>
<comment type="caution">
    <text evidence="4">The sequence shown here is derived from an EMBL/GenBank/DDBJ whole genome shotgun (WGS) entry which is preliminary data.</text>
</comment>
<feature type="compositionally biased region" description="Polar residues" evidence="1">
    <location>
        <begin position="656"/>
        <end position="667"/>
    </location>
</feature>
<protein>
    <submittedName>
        <fullName evidence="4">Uncharacterized protein</fullName>
    </submittedName>
</protein>
<dbReference type="InterPro" id="IPR055528">
    <property type="entry name" value="DUF7102"/>
</dbReference>
<feature type="domain" description="DUF7102" evidence="2">
    <location>
        <begin position="703"/>
        <end position="859"/>
    </location>
</feature>
<feature type="domain" description="SAM-like" evidence="3">
    <location>
        <begin position="876"/>
        <end position="951"/>
    </location>
</feature>
<keyword evidence="5" id="KW-1185">Reference proteome</keyword>
<organism evidence="4 5">
    <name type="scientific">Sporothrix epigloea</name>
    <dbReference type="NCBI Taxonomy" id="1892477"/>
    <lineage>
        <taxon>Eukaryota</taxon>
        <taxon>Fungi</taxon>
        <taxon>Dikarya</taxon>
        <taxon>Ascomycota</taxon>
        <taxon>Pezizomycotina</taxon>
        <taxon>Sordariomycetes</taxon>
        <taxon>Sordariomycetidae</taxon>
        <taxon>Ophiostomatales</taxon>
        <taxon>Ophiostomataceae</taxon>
        <taxon>Sporothrix</taxon>
    </lineage>
</organism>
<reference evidence="4 5" key="1">
    <citation type="submission" date="2024-01" db="EMBL/GenBank/DDBJ databases">
        <authorList>
            <person name="Allen C."/>
            <person name="Tagirdzhanova G."/>
        </authorList>
    </citation>
    <scope>NUCLEOTIDE SEQUENCE [LARGE SCALE GENOMIC DNA]</scope>
    <source>
        <strain evidence="4 5">CBS 119000</strain>
    </source>
</reference>
<dbReference type="Proteomes" id="UP001642502">
    <property type="component" value="Unassembled WGS sequence"/>
</dbReference>
<proteinExistence type="predicted"/>
<gene>
    <name evidence="4" type="ORF">SEPCBS119000_000788</name>
</gene>
<name>A0ABP0D735_9PEZI</name>
<feature type="region of interest" description="Disordered" evidence="1">
    <location>
        <begin position="384"/>
        <end position="404"/>
    </location>
</feature>
<evidence type="ECO:0000259" key="3">
    <source>
        <dbReference type="Pfam" id="PF23395"/>
    </source>
</evidence>
<sequence>MAQIDTLASLNEPLIPLTAKQLQAADNSQAYAAAHSLFLTLETDDHLQYHHSVAAVERLRISAVERSLADDHLPQLVLPAVQIDELWTLPRRVADVIEAACRWLNEDELKACEEAVLGKGDKPTRAHRRATLKIEAPLLYTDPDADCDELQRIIAIAKEGVVDVARRYKILYDTVDESALFTIPQDTINYAAQLEESVHTESMVVSEDVFRSLALLMSSTEWTAENQTHFWNEQLRAPSLPKRYLSPPIPLAISTEYFVPEGDVCLVSDASEVSSGISEALAGAERLFNEVLPDDGDENAQKKIILDVEGDLSAGELSDLWIDNILSHIPTNSDQCFRQETSISMSPSSTPSTNIPQAASNMIAADEMLFKDFIDESVFEENGSQIPPVQSCHQSPSALPRKNGHGDLPISMESQDDLSDYNGLGEVFEPMTEGFFPFEESDIVSQAKIPVPSLDIEPSLPDWHDLDKDPLAIFRWILREDALESWSPAAAGDEGEMLFEAKVHALTKKYTDFADKLEGDISSSQQEALRPAEELDTQSILIDSLKTMPPKGFHTIFEEPLEMPTHKPRAHPRQKSQLLVSLKTTNLATVKRKVRPETTNNQWDDLVSHFKKKKLKSESNQQTGKDANTTPGNIQQSVQIETPELVLGCRAFIGPSTQRGGSSSHETVQIRKKQTADDTSQNAPATHDWLAVQPLNVETHLPKIIISTAIQHSIRYNLLQILPGLKIVERDYQQWATVNDSSQNDEADIVISSSTGIIVATMVGLRQTDVQRRLVFQARVANVAQKYEKLYIFIFRSSARLLAGKGETSDDLPELSPSDAMAFAQLQGFVRDLNCKISAFYVGGDENTVAQWVATLVTEEVDDDSERKKAEAYLVEEETSEERILRQTGFNVYDAQIVLGVLQAFSDQDSHWHRRGRSSINRLLEMSSNDRLALLTPHVGCPNVLARVDRVFSEHVIA</sequence>